<proteinExistence type="predicted"/>
<keyword evidence="6" id="KW-0539">Nucleus</keyword>
<evidence type="ECO:0000256" key="7">
    <source>
        <dbReference type="SAM" id="MobiDB-lite"/>
    </source>
</evidence>
<dbReference type="AlphaFoldDB" id="A0A1D2ACY7"/>
<evidence type="ECO:0000256" key="5">
    <source>
        <dbReference type="ARBA" id="ARBA00022833"/>
    </source>
</evidence>
<sequence>MVRSLPRSCAKGRATAKLMVRGRSKVCNRRPTPPLQQLHATLQCTAHAQTATSNARSANSCRGIFHSWRPPARLAVQGFRRARRDCGLEGVLLCACMLSCDLTCSYIHLSLLGFKAELRSLGGIVFHKPHNPMSGKADFQSQFRAAKSGRAAAAKLSRAQIRELKEKQRAQAGPSDVRHVGSVSAGADTTGPTETSTAGVSQSSQITQLEGPGIAHASAGPSSVNQAAPGSESRQPSVTSALHGRATLPEAAQQVPGKDGRNMPAPKAGPGAPSLPPDFFSIPDPATSGQNTVSHNDRGAGTEPTQGAIPKGFFADKAADAKARGEKPISKNQMATEYAAFMKHVEVDSTAAASQQAAEEQESATDRQARDEFEQFVRLQRVQQMQRSVAAHAKGVDADPILEQAVAILTEPEAAVRLPEQALAKKRKAAAALALTGDGSESGSDGGEELDLVDWRSKKSSTAGW</sequence>
<feature type="compositionally biased region" description="Polar residues" evidence="7">
    <location>
        <begin position="220"/>
        <end position="240"/>
    </location>
</feature>
<dbReference type="InterPro" id="IPR040050">
    <property type="entry name" value="ZNF830-like"/>
</dbReference>
<keyword evidence="5" id="KW-0862">Zinc</keyword>
<dbReference type="PANTHER" id="PTHR13278:SF0">
    <property type="entry name" value="ZINC FINGER PROTEIN 830"/>
    <property type="match status" value="1"/>
</dbReference>
<keyword evidence="3" id="KW-0479">Metal-binding</keyword>
<dbReference type="GO" id="GO:0008270">
    <property type="term" value="F:zinc ion binding"/>
    <property type="evidence" value="ECO:0007669"/>
    <property type="project" value="UniProtKB-KW"/>
</dbReference>
<gene>
    <name evidence="9" type="ORF">g.35838</name>
</gene>
<comment type="subcellular location">
    <subcellularLocation>
        <location evidence="1">Nucleus speckle</location>
    </subcellularLocation>
</comment>
<feature type="domain" description="ZNF380 coiled-coil" evidence="8">
    <location>
        <begin position="309"/>
        <end position="388"/>
    </location>
</feature>
<dbReference type="GO" id="GO:0033314">
    <property type="term" value="P:mitotic DNA replication checkpoint signaling"/>
    <property type="evidence" value="ECO:0007669"/>
    <property type="project" value="TreeGrafter"/>
</dbReference>
<feature type="region of interest" description="Disordered" evidence="7">
    <location>
        <begin position="165"/>
        <end position="310"/>
    </location>
</feature>
<dbReference type="GO" id="GO:0033260">
    <property type="term" value="P:nuclear DNA replication"/>
    <property type="evidence" value="ECO:0007669"/>
    <property type="project" value="TreeGrafter"/>
</dbReference>
<evidence type="ECO:0000256" key="6">
    <source>
        <dbReference type="ARBA" id="ARBA00023242"/>
    </source>
</evidence>
<evidence type="ECO:0000256" key="2">
    <source>
        <dbReference type="ARBA" id="ARBA00022473"/>
    </source>
</evidence>
<organism evidence="9">
    <name type="scientific">Auxenochlorella protothecoides</name>
    <name type="common">Green microalga</name>
    <name type="synonym">Chlorella protothecoides</name>
    <dbReference type="NCBI Taxonomy" id="3075"/>
    <lineage>
        <taxon>Eukaryota</taxon>
        <taxon>Viridiplantae</taxon>
        <taxon>Chlorophyta</taxon>
        <taxon>core chlorophytes</taxon>
        <taxon>Trebouxiophyceae</taxon>
        <taxon>Chlorellales</taxon>
        <taxon>Chlorellaceae</taxon>
        <taxon>Auxenochlorella</taxon>
    </lineage>
</organism>
<evidence type="ECO:0000256" key="3">
    <source>
        <dbReference type="ARBA" id="ARBA00022723"/>
    </source>
</evidence>
<dbReference type="Pfam" id="PF23406">
    <property type="entry name" value="ZNF380_CC"/>
    <property type="match status" value="1"/>
</dbReference>
<accession>A0A1D2ACY7</accession>
<keyword evidence="2" id="KW-0217">Developmental protein</keyword>
<name>A0A1D2ACY7_AUXPR</name>
<evidence type="ECO:0000256" key="4">
    <source>
        <dbReference type="ARBA" id="ARBA00022771"/>
    </source>
</evidence>
<evidence type="ECO:0000313" key="9">
    <source>
        <dbReference type="EMBL" id="JAT76813.1"/>
    </source>
</evidence>
<reference evidence="9" key="1">
    <citation type="submission" date="2015-08" db="EMBL/GenBank/DDBJ databases">
        <authorList>
            <person name="Babu N.S."/>
            <person name="Beckwith C.J."/>
            <person name="Beseler K.G."/>
            <person name="Brison A."/>
            <person name="Carone J.V."/>
            <person name="Caskin T.P."/>
            <person name="Diamond M."/>
            <person name="Durham M.E."/>
            <person name="Foxe J.M."/>
            <person name="Go M."/>
            <person name="Henderson B.A."/>
            <person name="Jones I.B."/>
            <person name="McGettigan J.A."/>
            <person name="Micheletti S.J."/>
            <person name="Nasrallah M.E."/>
            <person name="Ortiz D."/>
            <person name="Piller C.R."/>
            <person name="Privatt S.R."/>
            <person name="Schneider S.L."/>
            <person name="Sharp S."/>
            <person name="Smith T.C."/>
            <person name="Stanton J.D."/>
            <person name="Ullery H.E."/>
            <person name="Wilson R.J."/>
            <person name="Serrano M.G."/>
            <person name="Buck G."/>
            <person name="Lee V."/>
            <person name="Wang Y."/>
            <person name="Carvalho R."/>
            <person name="Voegtly L."/>
            <person name="Shi R."/>
            <person name="Duckworth R."/>
            <person name="Johnson A."/>
            <person name="Loviza R."/>
            <person name="Walstead R."/>
            <person name="Shah Z."/>
            <person name="Kiflezghi M."/>
            <person name="Wade K."/>
            <person name="Ball S.L."/>
            <person name="Bradley K.W."/>
            <person name="Asai D.J."/>
            <person name="Bowman C.A."/>
            <person name="Russell D.A."/>
            <person name="Pope W.H."/>
            <person name="Jacobs-Sera D."/>
            <person name="Hendrix R.W."/>
            <person name="Hatfull G.F."/>
        </authorList>
    </citation>
    <scope>NUCLEOTIDE SEQUENCE</scope>
</reference>
<dbReference type="GO" id="GO:0044773">
    <property type="term" value="P:mitotic DNA damage checkpoint signaling"/>
    <property type="evidence" value="ECO:0007669"/>
    <property type="project" value="TreeGrafter"/>
</dbReference>
<dbReference type="PANTHER" id="PTHR13278">
    <property type="entry name" value="ZINC FINGER PROTEIN 830"/>
    <property type="match status" value="1"/>
</dbReference>
<dbReference type="EMBL" id="GDKF01001809">
    <property type="protein sequence ID" value="JAT76813.1"/>
    <property type="molecule type" value="Transcribed_RNA"/>
</dbReference>
<dbReference type="InterPro" id="IPR059039">
    <property type="entry name" value="ZNF380_CC"/>
</dbReference>
<dbReference type="GO" id="GO:0003676">
    <property type="term" value="F:nucleic acid binding"/>
    <property type="evidence" value="ECO:0007669"/>
    <property type="project" value="InterPro"/>
</dbReference>
<keyword evidence="4" id="KW-0863">Zinc-finger</keyword>
<feature type="region of interest" description="Disordered" evidence="7">
    <location>
        <begin position="435"/>
        <end position="465"/>
    </location>
</feature>
<protein>
    <recommendedName>
        <fullName evidence="8">ZNF380 coiled-coil domain-containing protein</fullName>
    </recommendedName>
</protein>
<evidence type="ECO:0000259" key="8">
    <source>
        <dbReference type="Pfam" id="PF23406"/>
    </source>
</evidence>
<dbReference type="GO" id="GO:0005681">
    <property type="term" value="C:spliceosomal complex"/>
    <property type="evidence" value="ECO:0007669"/>
    <property type="project" value="InterPro"/>
</dbReference>
<feature type="compositionally biased region" description="Polar residues" evidence="7">
    <location>
        <begin position="190"/>
        <end position="208"/>
    </location>
</feature>
<evidence type="ECO:0000256" key="1">
    <source>
        <dbReference type="ARBA" id="ARBA00004324"/>
    </source>
</evidence>